<evidence type="ECO:0000256" key="7">
    <source>
        <dbReference type="ARBA" id="ARBA00023136"/>
    </source>
</evidence>
<evidence type="ECO:0000313" key="10">
    <source>
        <dbReference type="Proteomes" id="UP000064967"/>
    </source>
</evidence>
<evidence type="ECO:0000256" key="6">
    <source>
        <dbReference type="ARBA" id="ARBA00022989"/>
    </source>
</evidence>
<dbReference type="AlphaFoldDB" id="A0A0K1QFH0"/>
<dbReference type="PANTHER" id="PTHR32063:SF14">
    <property type="entry name" value="BLL4319 PROTEIN"/>
    <property type="match status" value="1"/>
</dbReference>
<dbReference type="Gene3D" id="3.30.70.1440">
    <property type="entry name" value="Multidrug efflux transporter AcrB pore domain"/>
    <property type="match status" value="1"/>
</dbReference>
<dbReference type="KEGG" id="llu:AKJ09_11172"/>
<dbReference type="PANTHER" id="PTHR32063">
    <property type="match status" value="1"/>
</dbReference>
<dbReference type="PATRIC" id="fig|1391654.3.peg.11338"/>
<feature type="transmembrane region" description="Helical" evidence="8">
    <location>
        <begin position="989"/>
        <end position="1015"/>
    </location>
</feature>
<name>A0A0K1QFH0_9BACT</name>
<dbReference type="Gene3D" id="3.30.2090.10">
    <property type="entry name" value="Multidrug efflux transporter AcrB TolC docking domain, DN and DC subdomains"/>
    <property type="match status" value="2"/>
</dbReference>
<dbReference type="OrthoDB" id="9807612at2"/>
<gene>
    <name evidence="9" type="ORF">AKJ09_11172</name>
</gene>
<feature type="transmembrane region" description="Helical" evidence="8">
    <location>
        <begin position="912"/>
        <end position="937"/>
    </location>
</feature>
<reference evidence="9 10" key="1">
    <citation type="submission" date="2015-08" db="EMBL/GenBank/DDBJ databases">
        <authorList>
            <person name="Babu N.S."/>
            <person name="Beckwith C.J."/>
            <person name="Beseler K.G."/>
            <person name="Brison A."/>
            <person name="Carone J.V."/>
            <person name="Caskin T.P."/>
            <person name="Diamond M."/>
            <person name="Durham M.E."/>
            <person name="Foxe J.M."/>
            <person name="Go M."/>
            <person name="Henderson B.A."/>
            <person name="Jones I.B."/>
            <person name="McGettigan J.A."/>
            <person name="Micheletti S.J."/>
            <person name="Nasrallah M.E."/>
            <person name="Ortiz D."/>
            <person name="Piller C.R."/>
            <person name="Privatt S.R."/>
            <person name="Schneider S.L."/>
            <person name="Sharp S."/>
            <person name="Smith T.C."/>
            <person name="Stanton J.D."/>
            <person name="Ullery H.E."/>
            <person name="Wilson R.J."/>
            <person name="Serrano M.G."/>
            <person name="Buck G."/>
            <person name="Lee V."/>
            <person name="Wang Y."/>
            <person name="Carvalho R."/>
            <person name="Voegtly L."/>
            <person name="Shi R."/>
            <person name="Duckworth R."/>
            <person name="Johnson A."/>
            <person name="Loviza R."/>
            <person name="Walstead R."/>
            <person name="Shah Z."/>
            <person name="Kiflezghi M."/>
            <person name="Wade K."/>
            <person name="Ball S.L."/>
            <person name="Bradley K.W."/>
            <person name="Asai D.J."/>
            <person name="Bowman C.A."/>
            <person name="Russell D.A."/>
            <person name="Pope W.H."/>
            <person name="Jacobs-Sera D."/>
            <person name="Hendrix R.W."/>
            <person name="Hatfull G.F."/>
        </authorList>
    </citation>
    <scope>NUCLEOTIDE SEQUENCE [LARGE SCALE GENOMIC DNA]</scope>
    <source>
        <strain evidence="9 10">DSM 27648</strain>
    </source>
</reference>
<dbReference type="EMBL" id="CP012333">
    <property type="protein sequence ID" value="AKV04509.1"/>
    <property type="molecule type" value="Genomic_DNA"/>
</dbReference>
<evidence type="ECO:0000256" key="5">
    <source>
        <dbReference type="ARBA" id="ARBA00022692"/>
    </source>
</evidence>
<feature type="transmembrane region" description="Helical" evidence="8">
    <location>
        <begin position="958"/>
        <end position="977"/>
    </location>
</feature>
<dbReference type="FunFam" id="1.20.1640.10:FF:000001">
    <property type="entry name" value="Efflux pump membrane transporter"/>
    <property type="match status" value="1"/>
</dbReference>
<dbReference type="Gene3D" id="3.30.70.1430">
    <property type="entry name" value="Multidrug efflux transporter AcrB pore domain"/>
    <property type="match status" value="2"/>
</dbReference>
<feature type="transmembrane region" description="Helical" evidence="8">
    <location>
        <begin position="334"/>
        <end position="353"/>
    </location>
</feature>
<feature type="transmembrane region" description="Helical" evidence="8">
    <location>
        <begin position="463"/>
        <end position="481"/>
    </location>
</feature>
<keyword evidence="2" id="KW-0813">Transport</keyword>
<organism evidence="9 10">
    <name type="scientific">Labilithrix luteola</name>
    <dbReference type="NCBI Taxonomy" id="1391654"/>
    <lineage>
        <taxon>Bacteria</taxon>
        <taxon>Pseudomonadati</taxon>
        <taxon>Myxococcota</taxon>
        <taxon>Polyangia</taxon>
        <taxon>Polyangiales</taxon>
        <taxon>Labilitrichaceae</taxon>
        <taxon>Labilithrix</taxon>
    </lineage>
</organism>
<feature type="transmembrane region" description="Helical" evidence="8">
    <location>
        <begin position="386"/>
        <end position="410"/>
    </location>
</feature>
<accession>A0A0K1QFH0</accession>
<dbReference type="InterPro" id="IPR027463">
    <property type="entry name" value="AcrB_DN_DC_subdom"/>
</dbReference>
<keyword evidence="7 8" id="KW-0472">Membrane</keyword>
<dbReference type="Gene3D" id="1.20.1640.10">
    <property type="entry name" value="Multidrug efflux transporter AcrB transmembrane domain"/>
    <property type="match status" value="2"/>
</dbReference>
<keyword evidence="10" id="KW-1185">Reference proteome</keyword>
<protein>
    <submittedName>
        <fullName evidence="9">RND multidrug efflux transporter</fullName>
    </submittedName>
</protein>
<evidence type="ECO:0000256" key="4">
    <source>
        <dbReference type="ARBA" id="ARBA00022519"/>
    </source>
</evidence>
<keyword evidence="4" id="KW-0997">Cell inner membrane</keyword>
<feature type="transmembrane region" description="Helical" evidence="8">
    <location>
        <begin position="527"/>
        <end position="545"/>
    </location>
</feature>
<keyword evidence="5 8" id="KW-0812">Transmembrane</keyword>
<dbReference type="GO" id="GO:0042910">
    <property type="term" value="F:xenobiotic transmembrane transporter activity"/>
    <property type="evidence" value="ECO:0007669"/>
    <property type="project" value="TreeGrafter"/>
</dbReference>
<dbReference type="GO" id="GO:0005886">
    <property type="term" value="C:plasma membrane"/>
    <property type="evidence" value="ECO:0007669"/>
    <property type="project" value="UniProtKB-SubCell"/>
</dbReference>
<keyword evidence="3" id="KW-1003">Cell membrane</keyword>
<evidence type="ECO:0000256" key="2">
    <source>
        <dbReference type="ARBA" id="ARBA00022448"/>
    </source>
</evidence>
<dbReference type="RefSeq" id="WP_146655112.1">
    <property type="nucleotide sequence ID" value="NZ_CP012333.1"/>
</dbReference>
<dbReference type="SUPFAM" id="SSF82714">
    <property type="entry name" value="Multidrug efflux transporter AcrB TolC docking domain, DN and DC subdomains"/>
    <property type="match status" value="2"/>
</dbReference>
<dbReference type="SUPFAM" id="SSF82693">
    <property type="entry name" value="Multidrug efflux transporter AcrB pore domain, PN1, PN2, PC1 and PC2 subdomains"/>
    <property type="match status" value="3"/>
</dbReference>
<feature type="transmembrane region" description="Helical" evidence="8">
    <location>
        <begin position="844"/>
        <end position="863"/>
    </location>
</feature>
<dbReference type="PRINTS" id="PR00702">
    <property type="entry name" value="ACRIFLAVINRP"/>
</dbReference>
<feature type="transmembrane region" description="Helical" evidence="8">
    <location>
        <begin position="431"/>
        <end position="451"/>
    </location>
</feature>
<keyword evidence="6 8" id="KW-1133">Transmembrane helix</keyword>
<evidence type="ECO:0000256" key="8">
    <source>
        <dbReference type="SAM" id="Phobius"/>
    </source>
</evidence>
<evidence type="ECO:0000313" key="9">
    <source>
        <dbReference type="EMBL" id="AKV04509.1"/>
    </source>
</evidence>
<feature type="transmembrane region" description="Helical" evidence="8">
    <location>
        <begin position="870"/>
        <end position="892"/>
    </location>
</feature>
<sequence length="1041" mass="112730">MKFTDIFIRRPVLAIVVNLVILVGGIQAARSLNVRQYPRLESATITVRTVYVGANADLVRGFITTPLERSIAAADGIDYVESQSVQGLSTINVRLKLNFNAGNALADISARVNQVRADLPPEAEIPSINIEPSDAQIAAMYLSFASNILEDNQITDYLIRIVQPRLSALDGVQRADILGGRAFAIRAWLKPERMAAHNISPAQVRAALAANNFLAAVGQTKGALVQANLTTTTDLRSVDEFKKLVVFQREGTLVRLQDVADVELGAETYDQDVRVSGQRAVFMGIWVLPTANSLDVIGRVRKELEIIDRELPTGMEAKVAFDSTTYIEDAIHEVVHTLLETVLIVIIVIFLFLGSLRTVVVPIVAIPVSLIGAVFLMQVFGFTLNLLTLLAIVLSVGLVVDDAIVVVENVERHVRQGTPPVEAALISARELVGPIVAMTITLAAVYVPIGFQGGLTGALFREFAFTLAGAVFISGIVALTLSPMMSSRLIPAEHGHGWLVRHIERVFDRVRRAYDSALAKTLRARKAVYVVWMVLAIVIVPMYLFSPAELAPNEDQGGVFTSLDVPPNASLEQVSGYATEVDHLFQSEPEFDHSFQLTFSTGGFGGMITKPWSERKRTIFPILESLNTKSAGVAGVRAPMFLPPALPSPGLFPVEFVISSTASHDEIMRFADQLVLEAQHSGQFAFPPVTDVKIDQTKTEIVIDRDKVAAMGLTMQQVGSDLGAALGGNFVNRFNIDGRSYKVIPQVQRVSRLTPDQLEQIYITGPSGELVKLGAVATLKDSIEPRTLNRFQQLNSVKLSGVATRSLDGALKVMEDTAEKTLPQGYHIDYTGESRQLRQEGGKFLPAMGLAILLIFLVLAAQFNSFRDPLVILGGSVPLAMFGALIFTFLKFAGPPGLRFPLTQGFTTTLNIYSQVGLVTLIGLVSKNGILIVEFANTQQQLGLSKIEAVRVAAETRLRPILMTTIATVAGHFPLTLVTGPGAVARNSIGVVLVGGMAIGTVFTLFVVPAVYVLIAKDHQRERLHRAKLSVPPGTAAQPAE</sequence>
<comment type="subcellular location">
    <subcellularLocation>
        <location evidence="1">Cell inner membrane</location>
        <topology evidence="1">Multi-pass membrane protein</topology>
    </subcellularLocation>
</comment>
<feature type="transmembrane region" description="Helical" evidence="8">
    <location>
        <begin position="360"/>
        <end position="380"/>
    </location>
</feature>
<dbReference type="InterPro" id="IPR001036">
    <property type="entry name" value="Acrflvin-R"/>
</dbReference>
<dbReference type="STRING" id="1391654.AKJ09_11172"/>
<dbReference type="Gene3D" id="3.30.70.1320">
    <property type="entry name" value="Multidrug efflux transporter AcrB pore domain like"/>
    <property type="match status" value="1"/>
</dbReference>
<proteinExistence type="predicted"/>
<dbReference type="Proteomes" id="UP000064967">
    <property type="component" value="Chromosome"/>
</dbReference>
<dbReference type="Pfam" id="PF00873">
    <property type="entry name" value="ACR_tran"/>
    <property type="match status" value="1"/>
</dbReference>
<evidence type="ECO:0000256" key="1">
    <source>
        <dbReference type="ARBA" id="ARBA00004429"/>
    </source>
</evidence>
<dbReference type="SUPFAM" id="SSF82866">
    <property type="entry name" value="Multidrug efflux transporter AcrB transmembrane domain"/>
    <property type="match status" value="2"/>
</dbReference>
<evidence type="ECO:0000256" key="3">
    <source>
        <dbReference type="ARBA" id="ARBA00022475"/>
    </source>
</evidence>